<dbReference type="Proteomes" id="UP000887159">
    <property type="component" value="Unassembled WGS sequence"/>
</dbReference>
<feature type="region of interest" description="Disordered" evidence="1">
    <location>
        <begin position="1"/>
        <end position="43"/>
    </location>
</feature>
<dbReference type="EMBL" id="BMAU01021153">
    <property type="protein sequence ID" value="GFX92604.1"/>
    <property type="molecule type" value="Genomic_DNA"/>
</dbReference>
<organism evidence="2 3">
    <name type="scientific">Trichonephila clavipes</name>
    <name type="common">Golden silk orbweaver</name>
    <name type="synonym">Nephila clavipes</name>
    <dbReference type="NCBI Taxonomy" id="2585209"/>
    <lineage>
        <taxon>Eukaryota</taxon>
        <taxon>Metazoa</taxon>
        <taxon>Ecdysozoa</taxon>
        <taxon>Arthropoda</taxon>
        <taxon>Chelicerata</taxon>
        <taxon>Arachnida</taxon>
        <taxon>Araneae</taxon>
        <taxon>Araneomorphae</taxon>
        <taxon>Entelegynae</taxon>
        <taxon>Araneoidea</taxon>
        <taxon>Nephilidae</taxon>
        <taxon>Trichonephila</taxon>
    </lineage>
</organism>
<protein>
    <submittedName>
        <fullName evidence="2">Uncharacterized protein</fullName>
    </submittedName>
</protein>
<name>A0A8X6RHZ8_TRICX</name>
<accession>A0A8X6RHZ8</accession>
<evidence type="ECO:0000256" key="1">
    <source>
        <dbReference type="SAM" id="MobiDB-lite"/>
    </source>
</evidence>
<dbReference type="AlphaFoldDB" id="A0A8X6RHZ8"/>
<keyword evidence="3" id="KW-1185">Reference proteome</keyword>
<proteinExistence type="predicted"/>
<gene>
    <name evidence="2" type="ORF">TNCV_3959421</name>
</gene>
<reference evidence="2" key="1">
    <citation type="submission" date="2020-08" db="EMBL/GenBank/DDBJ databases">
        <title>Multicomponent nature underlies the extraordinary mechanical properties of spider dragline silk.</title>
        <authorList>
            <person name="Kono N."/>
            <person name="Nakamura H."/>
            <person name="Mori M."/>
            <person name="Yoshida Y."/>
            <person name="Ohtoshi R."/>
            <person name="Malay A.D."/>
            <person name="Moran D.A.P."/>
            <person name="Tomita M."/>
            <person name="Numata K."/>
            <person name="Arakawa K."/>
        </authorList>
    </citation>
    <scope>NUCLEOTIDE SEQUENCE</scope>
</reference>
<evidence type="ECO:0000313" key="3">
    <source>
        <dbReference type="Proteomes" id="UP000887159"/>
    </source>
</evidence>
<sequence length="121" mass="13263">MPIPLGYRGHSIDRTPGSNSDFAVTPANPNNHRKRKLDLTGASEVNRLYPNSRRESIKEDKYLNTLPGGEDGGRSGLTKTKQNWDEKMDRDCKAKLAAGTVGFEAGVSLFTDPISDVVKCI</sequence>
<feature type="region of interest" description="Disordered" evidence="1">
    <location>
        <begin position="62"/>
        <end position="84"/>
    </location>
</feature>
<evidence type="ECO:0000313" key="2">
    <source>
        <dbReference type="EMBL" id="GFX92604.1"/>
    </source>
</evidence>
<feature type="compositionally biased region" description="Polar residues" evidence="1">
    <location>
        <begin position="16"/>
        <end position="30"/>
    </location>
</feature>
<comment type="caution">
    <text evidence="2">The sequence shown here is derived from an EMBL/GenBank/DDBJ whole genome shotgun (WGS) entry which is preliminary data.</text>
</comment>